<name>A0A067THV0_GALM3</name>
<dbReference type="EMBL" id="KL142373">
    <property type="protein sequence ID" value="KDR79449.1"/>
    <property type="molecule type" value="Genomic_DNA"/>
</dbReference>
<accession>A0A067THV0</accession>
<evidence type="ECO:0000313" key="2">
    <source>
        <dbReference type="Proteomes" id="UP000027222"/>
    </source>
</evidence>
<organism evidence="1 2">
    <name type="scientific">Galerina marginata (strain CBS 339.88)</name>
    <dbReference type="NCBI Taxonomy" id="685588"/>
    <lineage>
        <taxon>Eukaryota</taxon>
        <taxon>Fungi</taxon>
        <taxon>Dikarya</taxon>
        <taxon>Basidiomycota</taxon>
        <taxon>Agaricomycotina</taxon>
        <taxon>Agaricomycetes</taxon>
        <taxon>Agaricomycetidae</taxon>
        <taxon>Agaricales</taxon>
        <taxon>Agaricineae</taxon>
        <taxon>Strophariaceae</taxon>
        <taxon>Galerina</taxon>
    </lineage>
</organism>
<keyword evidence="2" id="KW-1185">Reference proteome</keyword>
<sequence>MSLASLCRPVKYHTMSIKSGLRRTKLELSPSERFATLIRKSPDIIGYIKNLQILTAGDEEPFYYGDSNSLQVQEALCYTLTRQYPKLKRLDLDLRKLWTTLPVKVQLALQAIFSTPTLREVAFLEYFPMPMNILCFFKNISAVEIHLSQTAATSEGFPNGGQSDCTPERLLFKDKSNDGSGTRMLFNRQASLKFTSLKRLQAYTKSTQVGLLKIPLNQCSSTLTNLEIY</sequence>
<evidence type="ECO:0000313" key="1">
    <source>
        <dbReference type="EMBL" id="KDR79449.1"/>
    </source>
</evidence>
<dbReference type="OrthoDB" id="2904962at2759"/>
<dbReference type="Proteomes" id="UP000027222">
    <property type="component" value="Unassembled WGS sequence"/>
</dbReference>
<gene>
    <name evidence="1" type="ORF">GALMADRAFT_154347</name>
</gene>
<protein>
    <recommendedName>
        <fullName evidence="3">F-box domain-containing protein</fullName>
    </recommendedName>
</protein>
<dbReference type="AlphaFoldDB" id="A0A067THV0"/>
<feature type="non-terminal residue" evidence="1">
    <location>
        <position position="229"/>
    </location>
</feature>
<evidence type="ECO:0008006" key="3">
    <source>
        <dbReference type="Google" id="ProtNLM"/>
    </source>
</evidence>
<reference evidence="2" key="1">
    <citation type="journal article" date="2014" name="Proc. Natl. Acad. Sci. U.S.A.">
        <title>Extensive sampling of basidiomycete genomes demonstrates inadequacy of the white-rot/brown-rot paradigm for wood decay fungi.</title>
        <authorList>
            <person name="Riley R."/>
            <person name="Salamov A.A."/>
            <person name="Brown D.W."/>
            <person name="Nagy L.G."/>
            <person name="Floudas D."/>
            <person name="Held B.W."/>
            <person name="Levasseur A."/>
            <person name="Lombard V."/>
            <person name="Morin E."/>
            <person name="Otillar R."/>
            <person name="Lindquist E.A."/>
            <person name="Sun H."/>
            <person name="LaButti K.M."/>
            <person name="Schmutz J."/>
            <person name="Jabbour D."/>
            <person name="Luo H."/>
            <person name="Baker S.E."/>
            <person name="Pisabarro A.G."/>
            <person name="Walton J.D."/>
            <person name="Blanchette R.A."/>
            <person name="Henrissat B."/>
            <person name="Martin F."/>
            <person name="Cullen D."/>
            <person name="Hibbett D.S."/>
            <person name="Grigoriev I.V."/>
        </authorList>
    </citation>
    <scope>NUCLEOTIDE SEQUENCE [LARGE SCALE GENOMIC DNA]</scope>
    <source>
        <strain evidence="2">CBS 339.88</strain>
    </source>
</reference>
<proteinExistence type="predicted"/>
<dbReference type="HOGENOM" id="CLU_1212280_0_0_1"/>